<evidence type="ECO:0000259" key="13">
    <source>
        <dbReference type="Pfam" id="PF02878"/>
    </source>
</evidence>
<proteinExistence type="inferred from homology"/>
<dbReference type="GO" id="GO:0006048">
    <property type="term" value="P:UDP-N-acetylglucosamine biosynthetic process"/>
    <property type="evidence" value="ECO:0007669"/>
    <property type="project" value="TreeGrafter"/>
</dbReference>
<dbReference type="FunFam" id="3.30.310.50:FF:000001">
    <property type="entry name" value="Phosphoglucosamine mutase"/>
    <property type="match status" value="1"/>
</dbReference>
<dbReference type="InterPro" id="IPR006352">
    <property type="entry name" value="GlmM_bact"/>
</dbReference>
<dbReference type="InterPro" id="IPR005843">
    <property type="entry name" value="A-D-PHexomutase_C"/>
</dbReference>
<dbReference type="EC" id="5.4.2.10" evidence="7 9"/>
<dbReference type="GO" id="GO:0004615">
    <property type="term" value="F:phosphomannomutase activity"/>
    <property type="evidence" value="ECO:0007669"/>
    <property type="project" value="TreeGrafter"/>
</dbReference>
<keyword evidence="4 9" id="KW-0460">Magnesium</keyword>
<comment type="PTM">
    <text evidence="9">Activated by phosphorylation.</text>
</comment>
<dbReference type="SUPFAM" id="SSF53738">
    <property type="entry name" value="Phosphoglucomutase, first 3 domains"/>
    <property type="match status" value="3"/>
</dbReference>
<evidence type="ECO:0000259" key="15">
    <source>
        <dbReference type="Pfam" id="PF02880"/>
    </source>
</evidence>
<comment type="similarity">
    <text evidence="1 9 10">Belongs to the phosphohexose mutase family.</text>
</comment>
<feature type="active site" description="Phosphoserine intermediate" evidence="9">
    <location>
        <position position="104"/>
    </location>
</feature>
<feature type="binding site" evidence="9">
    <location>
        <position position="243"/>
    </location>
    <ligand>
        <name>Mg(2+)</name>
        <dbReference type="ChEBI" id="CHEBI:18420"/>
    </ligand>
</feature>
<dbReference type="PANTHER" id="PTHR42946:SF1">
    <property type="entry name" value="PHOSPHOGLUCOMUTASE (ALPHA-D-GLUCOSE-1,6-BISPHOSPHATE-DEPENDENT)"/>
    <property type="match status" value="1"/>
</dbReference>
<dbReference type="InterPro" id="IPR005846">
    <property type="entry name" value="A-D-PHexomutase_a/b/a-III"/>
</dbReference>
<dbReference type="SUPFAM" id="SSF55957">
    <property type="entry name" value="Phosphoglucomutase, C-terminal domain"/>
    <property type="match status" value="1"/>
</dbReference>
<dbReference type="STRING" id="1122997.GCA_000425285_00822"/>
<comment type="cofactor">
    <cofactor evidence="9">
        <name>Mg(2+)</name>
        <dbReference type="ChEBI" id="CHEBI:18420"/>
    </cofactor>
    <text evidence="9">Binds 1 Mg(2+) ion per subunit.</text>
</comment>
<evidence type="ECO:0000256" key="11">
    <source>
        <dbReference type="RuleBase" id="RU004327"/>
    </source>
</evidence>
<protein>
    <recommendedName>
        <fullName evidence="8 9">Phosphoglucosamine mutase</fullName>
        <ecNumber evidence="7 9">5.4.2.10</ecNumber>
    </recommendedName>
</protein>
<dbReference type="OrthoDB" id="9803322at2"/>
<evidence type="ECO:0000256" key="5">
    <source>
        <dbReference type="ARBA" id="ARBA00023235"/>
    </source>
</evidence>
<accession>A0A3S4V8A5</accession>
<evidence type="ECO:0000313" key="16">
    <source>
        <dbReference type="EMBL" id="VEI04070.1"/>
    </source>
</evidence>
<dbReference type="Pfam" id="PF02879">
    <property type="entry name" value="PGM_PMM_II"/>
    <property type="match status" value="1"/>
</dbReference>
<dbReference type="Pfam" id="PF02880">
    <property type="entry name" value="PGM_PMM_III"/>
    <property type="match status" value="1"/>
</dbReference>
<dbReference type="EMBL" id="LR134473">
    <property type="protein sequence ID" value="VEI04070.1"/>
    <property type="molecule type" value="Genomic_DNA"/>
</dbReference>
<dbReference type="GO" id="GO:0008966">
    <property type="term" value="F:phosphoglucosamine mutase activity"/>
    <property type="evidence" value="ECO:0007669"/>
    <property type="project" value="UniProtKB-UniRule"/>
</dbReference>
<dbReference type="InterPro" id="IPR016066">
    <property type="entry name" value="A-D-PHexomutase_CS"/>
</dbReference>
<keyword evidence="5 9" id="KW-0413">Isomerase</keyword>
<evidence type="ECO:0000259" key="12">
    <source>
        <dbReference type="Pfam" id="PF00408"/>
    </source>
</evidence>
<dbReference type="InterPro" id="IPR036900">
    <property type="entry name" value="A-D-PHexomutase_C_sf"/>
</dbReference>
<dbReference type="InterPro" id="IPR050060">
    <property type="entry name" value="Phosphoglucosamine_mutase"/>
</dbReference>
<gene>
    <name evidence="9 16" type="primary">glmM</name>
    <name evidence="16" type="ORF">NCTC13652_02293</name>
</gene>
<keyword evidence="17" id="KW-1185">Reference proteome</keyword>
<dbReference type="FunFam" id="3.40.120.10:FF:000002">
    <property type="entry name" value="Phosphoglucosamine mutase"/>
    <property type="match status" value="1"/>
</dbReference>
<evidence type="ECO:0000256" key="6">
    <source>
        <dbReference type="ARBA" id="ARBA00050364"/>
    </source>
</evidence>
<dbReference type="InterPro" id="IPR016055">
    <property type="entry name" value="A-D-PHexomutase_a/b/a-I/II/III"/>
</dbReference>
<feature type="binding site" evidence="9">
    <location>
        <position position="245"/>
    </location>
    <ligand>
        <name>Mg(2+)</name>
        <dbReference type="ChEBI" id="CHEBI:18420"/>
    </ligand>
</feature>
<dbReference type="InterPro" id="IPR005844">
    <property type="entry name" value="A-D-PHexomutase_a/b/a-I"/>
</dbReference>
<evidence type="ECO:0000256" key="7">
    <source>
        <dbReference type="ARBA" id="ARBA00066330"/>
    </source>
</evidence>
<comment type="catalytic activity">
    <reaction evidence="6 9 11">
        <text>alpha-D-glucosamine 1-phosphate = D-glucosamine 6-phosphate</text>
        <dbReference type="Rhea" id="RHEA:23424"/>
        <dbReference type="ChEBI" id="CHEBI:58516"/>
        <dbReference type="ChEBI" id="CHEBI:58725"/>
        <dbReference type="EC" id="5.4.2.10"/>
    </reaction>
</comment>
<dbReference type="Pfam" id="PF00408">
    <property type="entry name" value="PGM_PMM_IV"/>
    <property type="match status" value="1"/>
</dbReference>
<dbReference type="InterPro" id="IPR005841">
    <property type="entry name" value="Alpha-D-phosphohexomutase_SF"/>
</dbReference>
<feature type="domain" description="Alpha-D-phosphohexomutase alpha/beta/alpha" evidence="14">
    <location>
        <begin position="159"/>
        <end position="256"/>
    </location>
</feature>
<feature type="modified residue" description="Phosphoserine" evidence="9">
    <location>
        <position position="104"/>
    </location>
</feature>
<evidence type="ECO:0000259" key="14">
    <source>
        <dbReference type="Pfam" id="PF02879"/>
    </source>
</evidence>
<dbReference type="GO" id="GO:0009252">
    <property type="term" value="P:peptidoglycan biosynthetic process"/>
    <property type="evidence" value="ECO:0007669"/>
    <property type="project" value="TreeGrafter"/>
</dbReference>
<dbReference type="GO" id="GO:0005975">
    <property type="term" value="P:carbohydrate metabolic process"/>
    <property type="evidence" value="ECO:0007669"/>
    <property type="project" value="InterPro"/>
</dbReference>
<evidence type="ECO:0000256" key="1">
    <source>
        <dbReference type="ARBA" id="ARBA00010231"/>
    </source>
</evidence>
<dbReference type="AlphaFoldDB" id="A0A3S4V8A5"/>
<keyword evidence="3 9" id="KW-0479">Metal-binding</keyword>
<feature type="domain" description="Alpha-D-phosphohexomutase alpha/beta/alpha" evidence="15">
    <location>
        <begin position="260"/>
        <end position="369"/>
    </location>
</feature>
<organism evidence="16 17">
    <name type="scientific">Acidipropionibacterium jensenii</name>
    <dbReference type="NCBI Taxonomy" id="1749"/>
    <lineage>
        <taxon>Bacteria</taxon>
        <taxon>Bacillati</taxon>
        <taxon>Actinomycetota</taxon>
        <taxon>Actinomycetes</taxon>
        <taxon>Propionibacteriales</taxon>
        <taxon>Propionibacteriaceae</taxon>
        <taxon>Acidipropionibacterium</taxon>
    </lineage>
</organism>
<feature type="binding site" evidence="9">
    <location>
        <position position="247"/>
    </location>
    <ligand>
        <name>Mg(2+)</name>
        <dbReference type="ChEBI" id="CHEBI:18420"/>
    </ligand>
</feature>
<evidence type="ECO:0000313" key="17">
    <source>
        <dbReference type="Proteomes" id="UP000277858"/>
    </source>
</evidence>
<dbReference type="RefSeq" id="WP_028702575.1">
    <property type="nucleotide sequence ID" value="NZ_CP040635.1"/>
</dbReference>
<dbReference type="CDD" id="cd05802">
    <property type="entry name" value="GlmM"/>
    <property type="match status" value="1"/>
</dbReference>
<dbReference type="Gene3D" id="3.30.310.50">
    <property type="entry name" value="Alpha-D-phosphohexomutase, C-terminal domain"/>
    <property type="match status" value="1"/>
</dbReference>
<dbReference type="FunFam" id="3.40.120.10:FF:000001">
    <property type="entry name" value="Phosphoglucosamine mutase"/>
    <property type="match status" value="1"/>
</dbReference>
<dbReference type="Gene3D" id="3.40.120.10">
    <property type="entry name" value="Alpha-D-Glucose-1,6-Bisphosphate, subunit A, domain 3"/>
    <property type="match status" value="3"/>
</dbReference>
<name>A0A3S4V8A5_9ACTN</name>
<dbReference type="PANTHER" id="PTHR42946">
    <property type="entry name" value="PHOSPHOHEXOSE MUTASE"/>
    <property type="match status" value="1"/>
</dbReference>
<evidence type="ECO:0000256" key="8">
    <source>
        <dbReference type="ARBA" id="ARBA00068193"/>
    </source>
</evidence>
<dbReference type="InterPro" id="IPR005845">
    <property type="entry name" value="A-D-PHexomutase_a/b/a-II"/>
</dbReference>
<evidence type="ECO:0000256" key="10">
    <source>
        <dbReference type="RuleBase" id="RU004326"/>
    </source>
</evidence>
<keyword evidence="2 9" id="KW-0597">Phosphoprotein</keyword>
<evidence type="ECO:0000256" key="9">
    <source>
        <dbReference type="HAMAP-Rule" id="MF_01554"/>
    </source>
</evidence>
<dbReference type="GO" id="GO:0000287">
    <property type="term" value="F:magnesium ion binding"/>
    <property type="evidence" value="ECO:0007669"/>
    <property type="project" value="UniProtKB-UniRule"/>
</dbReference>
<dbReference type="Proteomes" id="UP000277858">
    <property type="component" value="Chromosome"/>
</dbReference>
<feature type="domain" description="Alpha-D-phosphohexomutase C-terminal" evidence="12">
    <location>
        <begin position="387"/>
        <end position="441"/>
    </location>
</feature>
<evidence type="ECO:0000256" key="2">
    <source>
        <dbReference type="ARBA" id="ARBA00022553"/>
    </source>
</evidence>
<dbReference type="PRINTS" id="PR00509">
    <property type="entry name" value="PGMPMM"/>
</dbReference>
<dbReference type="GO" id="GO:0005829">
    <property type="term" value="C:cytosol"/>
    <property type="evidence" value="ECO:0007669"/>
    <property type="project" value="TreeGrafter"/>
</dbReference>
<feature type="binding site" description="via phosphate group" evidence="9">
    <location>
        <position position="104"/>
    </location>
    <ligand>
        <name>Mg(2+)</name>
        <dbReference type="ChEBI" id="CHEBI:18420"/>
    </ligand>
</feature>
<feature type="domain" description="Alpha-D-phosphohexomutase alpha/beta/alpha" evidence="13">
    <location>
        <begin position="3"/>
        <end position="137"/>
    </location>
</feature>
<sequence>MARLFGTDGVRGVANKDLTAELALDLSVAAAHVLGEAGAFGHRQPTALVARDPRASGEFLEAAVCAGLASAGVDVMRVGVIPTPAAAYLVGEFRTDLGVMLSASHNPMPDNGIKFFQRGGVKLADELEDAIEARMKEPWSRPIGEQVGRIRYSGDAVNTYINHLVSSLRQDNTLAGLKIVLDCANGASYKTGPTAFAAQGAEVTAIHASPDGININDGCGSTHPEKLQAKVVEVGADLGLAFDGDADRCLAVDNEGNLIDGDHILAILALGLQEDHRLASNTVVATIMSNLGLTLAMKEHDIHVDRTKVGDRYVLESMNANGFSLGGEQSGHVIMSEFATTGDGVLTGLHLAARVARTGKSLKELASAMTRLPQALINVSGVDKLRAGMDPEVSRAVSDANHELGETGRVVLRPSGTEPLVRVMVEAATQEQADKICKSLAATVKQRLAK</sequence>
<dbReference type="HAMAP" id="MF_01554_B">
    <property type="entry name" value="GlmM_B"/>
    <property type="match status" value="1"/>
</dbReference>
<dbReference type="PROSITE" id="PS00710">
    <property type="entry name" value="PGM_PMM"/>
    <property type="match status" value="1"/>
</dbReference>
<comment type="function">
    <text evidence="9 11">Catalyzes the conversion of glucosamine-6-phosphate to glucosamine-1-phosphate.</text>
</comment>
<dbReference type="Pfam" id="PF02878">
    <property type="entry name" value="PGM_PMM_I"/>
    <property type="match status" value="1"/>
</dbReference>
<dbReference type="NCBIfam" id="TIGR01455">
    <property type="entry name" value="glmM"/>
    <property type="match status" value="1"/>
</dbReference>
<reference evidence="16 17" key="1">
    <citation type="submission" date="2018-12" db="EMBL/GenBank/DDBJ databases">
        <authorList>
            <consortium name="Pathogen Informatics"/>
        </authorList>
    </citation>
    <scope>NUCLEOTIDE SEQUENCE [LARGE SCALE GENOMIC DNA]</scope>
    <source>
        <strain evidence="16 17">NCTC13652</strain>
    </source>
</reference>
<dbReference type="GeneID" id="82885052"/>
<dbReference type="NCBIfam" id="NF008139">
    <property type="entry name" value="PRK10887.1"/>
    <property type="match status" value="1"/>
</dbReference>
<evidence type="ECO:0000256" key="3">
    <source>
        <dbReference type="ARBA" id="ARBA00022723"/>
    </source>
</evidence>
<evidence type="ECO:0000256" key="4">
    <source>
        <dbReference type="ARBA" id="ARBA00022842"/>
    </source>
</evidence>